<dbReference type="Proteomes" id="UP000410492">
    <property type="component" value="Unassembled WGS sequence"/>
</dbReference>
<dbReference type="AlphaFoldDB" id="A0A653CXZ7"/>
<evidence type="ECO:0000313" key="1">
    <source>
        <dbReference type="EMBL" id="VEN52742.1"/>
    </source>
</evidence>
<keyword evidence="2" id="KW-1185">Reference proteome</keyword>
<protein>
    <submittedName>
        <fullName evidence="1">Uncharacterized protein</fullName>
    </submittedName>
</protein>
<accession>A0A653CXZ7</accession>
<sequence length="98" mass="11121">MDLDKINAVTVGKPRIPLQDLSLNTKYKILGIQIIEGRYGECPLVDLGSNVVFLPNRTTRTFRDHLEKFSGGDYALVYLGKLRTANGHQMQQFKIEKI</sequence>
<gene>
    <name evidence="1" type="ORF">CALMAC_LOCUS12764</name>
</gene>
<dbReference type="OrthoDB" id="6784066at2759"/>
<proteinExistence type="predicted"/>
<reference evidence="1 2" key="1">
    <citation type="submission" date="2019-01" db="EMBL/GenBank/DDBJ databases">
        <authorList>
            <person name="Sayadi A."/>
        </authorList>
    </citation>
    <scope>NUCLEOTIDE SEQUENCE [LARGE SCALE GENOMIC DNA]</scope>
</reference>
<dbReference type="EMBL" id="CAACVG010009274">
    <property type="protein sequence ID" value="VEN52742.1"/>
    <property type="molecule type" value="Genomic_DNA"/>
</dbReference>
<organism evidence="1 2">
    <name type="scientific">Callosobruchus maculatus</name>
    <name type="common">Southern cowpea weevil</name>
    <name type="synonym">Pulse bruchid</name>
    <dbReference type="NCBI Taxonomy" id="64391"/>
    <lineage>
        <taxon>Eukaryota</taxon>
        <taxon>Metazoa</taxon>
        <taxon>Ecdysozoa</taxon>
        <taxon>Arthropoda</taxon>
        <taxon>Hexapoda</taxon>
        <taxon>Insecta</taxon>
        <taxon>Pterygota</taxon>
        <taxon>Neoptera</taxon>
        <taxon>Endopterygota</taxon>
        <taxon>Coleoptera</taxon>
        <taxon>Polyphaga</taxon>
        <taxon>Cucujiformia</taxon>
        <taxon>Chrysomeloidea</taxon>
        <taxon>Chrysomelidae</taxon>
        <taxon>Bruchinae</taxon>
        <taxon>Bruchini</taxon>
        <taxon>Callosobruchus</taxon>
    </lineage>
</organism>
<evidence type="ECO:0000313" key="2">
    <source>
        <dbReference type="Proteomes" id="UP000410492"/>
    </source>
</evidence>
<name>A0A653CXZ7_CALMS</name>